<name>A0A6B9SZ75_9CAUD</name>
<organism evidence="1 2">
    <name type="scientific">Vibrio phage VH1_2019</name>
    <dbReference type="NCBI Taxonomy" id="2686307"/>
    <lineage>
        <taxon>Viruses</taxon>
        <taxon>Duplodnaviria</taxon>
        <taxon>Heunggongvirae</taxon>
        <taxon>Uroviricota</taxon>
        <taxon>Caudoviricetes</taxon>
        <taxon>Pantevenvirales</taxon>
        <taxon>Straboviridae</taxon>
        <taxon>Schizotequatrovirus</taxon>
        <taxon>Schizotequatrovirus KVP40</taxon>
    </lineage>
</organism>
<sequence>MARPERAKKKKESLLDSFKAQTHELGRTPIAKNQRKSLAWFKKRVHDAIRSRKVQVPHKGNMYVFAYDAKTKHQLPYWDKFPCIICLGQQKGYMLGLNLHYIPPKDREKFLTTLLRYANTKTVSNSTRLMIDWGRVKNIKFSKHMVKLYILKRIKGSLEEVKPHDWYNVIHMPLQQFVAKNGRNISAVRAYDDRYRRR</sequence>
<evidence type="ECO:0000313" key="2">
    <source>
        <dbReference type="Proteomes" id="UP000464957"/>
    </source>
</evidence>
<gene>
    <name evidence="1" type="ORF">VH12019_00212</name>
</gene>
<dbReference type="Proteomes" id="UP000464957">
    <property type="component" value="Segment"/>
</dbReference>
<reference evidence="1 2" key="1">
    <citation type="submission" date="2019-12" db="EMBL/GenBank/DDBJ databases">
        <authorList>
            <person name="Harris M."/>
            <person name="Ho T.C."/>
            <person name="Fruchtman H."/>
            <person name="Garin M."/>
            <person name="Kubatin V."/>
            <person name="Lu T."/>
            <person name="Xue L."/>
            <person name="Marr M.T."/>
        </authorList>
    </citation>
    <scope>NUCLEOTIDE SEQUENCE [LARGE SCALE GENOMIC DNA]</scope>
</reference>
<dbReference type="EMBL" id="MN794232">
    <property type="protein sequence ID" value="QHJ74512.1"/>
    <property type="molecule type" value="Genomic_DNA"/>
</dbReference>
<evidence type="ECO:0000313" key="1">
    <source>
        <dbReference type="EMBL" id="QHJ74512.1"/>
    </source>
</evidence>
<proteinExistence type="predicted"/>
<accession>A0A6B9SZ75</accession>
<evidence type="ECO:0008006" key="3">
    <source>
        <dbReference type="Google" id="ProtNLM"/>
    </source>
</evidence>
<protein>
    <recommendedName>
        <fullName evidence="3">DNA end protector protein</fullName>
    </recommendedName>
</protein>